<dbReference type="SUPFAM" id="SSF81321">
    <property type="entry name" value="Family A G protein-coupled receptor-like"/>
    <property type="match status" value="1"/>
</dbReference>
<dbReference type="WBParaSite" id="MBELARI_LOCUS6476">
    <property type="protein sequence ID" value="MBELARI_LOCUS6476"/>
    <property type="gene ID" value="MBELARI_LOCUS6476"/>
</dbReference>
<evidence type="ECO:0000259" key="10">
    <source>
        <dbReference type="PROSITE" id="PS50262"/>
    </source>
</evidence>
<dbReference type="CDD" id="cd00637">
    <property type="entry name" value="7tm_classA_rhodopsin-like"/>
    <property type="match status" value="1"/>
</dbReference>
<dbReference type="InterPro" id="IPR017452">
    <property type="entry name" value="GPCR_Rhodpsn_7TM"/>
</dbReference>
<keyword evidence="6 9" id="KW-0472">Membrane</keyword>
<dbReference type="PROSITE" id="PS50262">
    <property type="entry name" value="G_PROTEIN_RECEP_F1_2"/>
    <property type="match status" value="1"/>
</dbReference>
<feature type="transmembrane region" description="Helical" evidence="9">
    <location>
        <begin position="106"/>
        <end position="130"/>
    </location>
</feature>
<keyword evidence="2" id="KW-1003">Cell membrane</keyword>
<protein>
    <recommendedName>
        <fullName evidence="10">G-protein coupled receptors family 1 profile domain-containing protein</fullName>
    </recommendedName>
</protein>
<keyword evidence="7" id="KW-0675">Receptor</keyword>
<keyword evidence="8" id="KW-0807">Transducer</keyword>
<evidence type="ECO:0000256" key="2">
    <source>
        <dbReference type="ARBA" id="ARBA00022475"/>
    </source>
</evidence>
<feature type="transmembrane region" description="Helical" evidence="9">
    <location>
        <begin position="194"/>
        <end position="212"/>
    </location>
</feature>
<dbReference type="GO" id="GO:0004930">
    <property type="term" value="F:G protein-coupled receptor activity"/>
    <property type="evidence" value="ECO:0007669"/>
    <property type="project" value="UniProtKB-KW"/>
</dbReference>
<accession>A0AAF3FHJ1</accession>
<feature type="transmembrane region" description="Helical" evidence="9">
    <location>
        <begin position="20"/>
        <end position="42"/>
    </location>
</feature>
<evidence type="ECO:0000256" key="4">
    <source>
        <dbReference type="ARBA" id="ARBA00022989"/>
    </source>
</evidence>
<comment type="subcellular location">
    <subcellularLocation>
        <location evidence="1">Cell membrane</location>
        <topology evidence="1">Multi-pass membrane protein</topology>
    </subcellularLocation>
</comment>
<sequence>MMVHEESVSTEDELTQLARFFESVLVSATISSSWHLLALAVYQYFGIMWPLRTKIGVRRKHFRFLFIFLWITPMIILFAKYSIDPKDGLLAEKCVSHFRDRFSHRIFVAGLVLVPLIVTISLYIRIVCYLRGSYSMIKTKNWTQITENSVENFPKLVNTAVVIVISFIVGYGIHSIHSPLICKEGCPFRHGKTWIIWLGFLQSDLVILKFVANPFIYTLRMSCFRESISSMSQSFSTALTRMRGSSFQQMPKQESIRMGQL</sequence>
<evidence type="ECO:0000256" key="3">
    <source>
        <dbReference type="ARBA" id="ARBA00022692"/>
    </source>
</evidence>
<feature type="transmembrane region" description="Helical" evidence="9">
    <location>
        <begin position="156"/>
        <end position="174"/>
    </location>
</feature>
<evidence type="ECO:0000256" key="9">
    <source>
        <dbReference type="SAM" id="Phobius"/>
    </source>
</evidence>
<dbReference type="GO" id="GO:0005886">
    <property type="term" value="C:plasma membrane"/>
    <property type="evidence" value="ECO:0007669"/>
    <property type="project" value="UniProtKB-SubCell"/>
</dbReference>
<dbReference type="PANTHER" id="PTHR24228:SF59">
    <property type="entry name" value="NEUROPEPTIDE RECEPTOR 15"/>
    <property type="match status" value="1"/>
</dbReference>
<dbReference type="Pfam" id="PF00001">
    <property type="entry name" value="7tm_1"/>
    <property type="match status" value="1"/>
</dbReference>
<keyword evidence="4 9" id="KW-1133">Transmembrane helix</keyword>
<organism evidence="11 12">
    <name type="scientific">Mesorhabditis belari</name>
    <dbReference type="NCBI Taxonomy" id="2138241"/>
    <lineage>
        <taxon>Eukaryota</taxon>
        <taxon>Metazoa</taxon>
        <taxon>Ecdysozoa</taxon>
        <taxon>Nematoda</taxon>
        <taxon>Chromadorea</taxon>
        <taxon>Rhabditida</taxon>
        <taxon>Rhabditina</taxon>
        <taxon>Rhabditomorpha</taxon>
        <taxon>Rhabditoidea</taxon>
        <taxon>Rhabditidae</taxon>
        <taxon>Mesorhabditinae</taxon>
        <taxon>Mesorhabditis</taxon>
    </lineage>
</organism>
<name>A0AAF3FHJ1_9BILA</name>
<keyword evidence="3 9" id="KW-0812">Transmembrane</keyword>
<proteinExistence type="predicted"/>
<dbReference type="InterPro" id="IPR000276">
    <property type="entry name" value="GPCR_Rhodpsn"/>
</dbReference>
<dbReference type="AlphaFoldDB" id="A0AAF3FHJ1"/>
<evidence type="ECO:0000256" key="6">
    <source>
        <dbReference type="ARBA" id="ARBA00023136"/>
    </source>
</evidence>
<keyword evidence="5" id="KW-0297">G-protein coupled receptor</keyword>
<evidence type="ECO:0000256" key="7">
    <source>
        <dbReference type="ARBA" id="ARBA00023170"/>
    </source>
</evidence>
<reference evidence="12" key="1">
    <citation type="submission" date="2024-02" db="UniProtKB">
        <authorList>
            <consortium name="WormBaseParasite"/>
        </authorList>
    </citation>
    <scope>IDENTIFICATION</scope>
</reference>
<evidence type="ECO:0000313" key="11">
    <source>
        <dbReference type="Proteomes" id="UP000887575"/>
    </source>
</evidence>
<dbReference type="PANTHER" id="PTHR24228">
    <property type="entry name" value="B2 BRADYKININ RECEPTOR/ANGIOTENSIN II RECEPTOR"/>
    <property type="match status" value="1"/>
</dbReference>
<keyword evidence="11" id="KW-1185">Reference proteome</keyword>
<feature type="transmembrane region" description="Helical" evidence="9">
    <location>
        <begin position="62"/>
        <end position="83"/>
    </location>
</feature>
<dbReference type="Gene3D" id="1.20.1070.10">
    <property type="entry name" value="Rhodopsin 7-helix transmembrane proteins"/>
    <property type="match status" value="1"/>
</dbReference>
<evidence type="ECO:0000256" key="8">
    <source>
        <dbReference type="ARBA" id="ARBA00023224"/>
    </source>
</evidence>
<evidence type="ECO:0000313" key="12">
    <source>
        <dbReference type="WBParaSite" id="MBELARI_LOCUS6476"/>
    </source>
</evidence>
<feature type="domain" description="G-protein coupled receptors family 1 profile" evidence="10">
    <location>
        <begin position="1"/>
        <end position="217"/>
    </location>
</feature>
<dbReference type="Proteomes" id="UP000887575">
    <property type="component" value="Unassembled WGS sequence"/>
</dbReference>
<evidence type="ECO:0000256" key="5">
    <source>
        <dbReference type="ARBA" id="ARBA00023040"/>
    </source>
</evidence>
<evidence type="ECO:0000256" key="1">
    <source>
        <dbReference type="ARBA" id="ARBA00004651"/>
    </source>
</evidence>